<feature type="signal peptide" evidence="1">
    <location>
        <begin position="1"/>
        <end position="18"/>
    </location>
</feature>
<keyword evidence="1" id="KW-0732">Signal</keyword>
<proteinExistence type="predicted"/>
<organism evidence="2 3">
    <name type="scientific">Luteolibacter soli</name>
    <dbReference type="NCBI Taxonomy" id="3135280"/>
    <lineage>
        <taxon>Bacteria</taxon>
        <taxon>Pseudomonadati</taxon>
        <taxon>Verrucomicrobiota</taxon>
        <taxon>Verrucomicrobiia</taxon>
        <taxon>Verrucomicrobiales</taxon>
        <taxon>Verrucomicrobiaceae</taxon>
        <taxon>Luteolibacter</taxon>
    </lineage>
</organism>
<feature type="chain" id="PRO_5046749474" evidence="1">
    <location>
        <begin position="19"/>
        <end position="180"/>
    </location>
</feature>
<dbReference type="Proteomes" id="UP001371305">
    <property type="component" value="Unassembled WGS sequence"/>
</dbReference>
<sequence>MKSSLFIVLATFSSVALAEPPDAGGLGIEHLPKNLKPPIGKAISDKDLKARQNGEKFGGFAQAGEEPKGWDLEKNSEFITFDGAVTLVPKGAILHVPDRYKNNVIPELQGNFSLWNNFSTRFRGVVVSFEVSIAEASGQAEIKPERLEAARKAGVILVATINQNPVSVTKKAPATATAAR</sequence>
<evidence type="ECO:0000313" key="2">
    <source>
        <dbReference type="EMBL" id="MEK7951305.1"/>
    </source>
</evidence>
<comment type="caution">
    <text evidence="2">The sequence shown here is derived from an EMBL/GenBank/DDBJ whole genome shotgun (WGS) entry which is preliminary data.</text>
</comment>
<evidence type="ECO:0000256" key="1">
    <source>
        <dbReference type="SAM" id="SignalP"/>
    </source>
</evidence>
<dbReference type="EMBL" id="JBBUKT010000004">
    <property type="protein sequence ID" value="MEK7951305.1"/>
    <property type="molecule type" value="Genomic_DNA"/>
</dbReference>
<name>A0ABU9AV88_9BACT</name>
<evidence type="ECO:0000313" key="3">
    <source>
        <dbReference type="Proteomes" id="UP001371305"/>
    </source>
</evidence>
<dbReference type="RefSeq" id="WP_341404907.1">
    <property type="nucleotide sequence ID" value="NZ_JBBUKT010000004.1"/>
</dbReference>
<accession>A0ABU9AV88</accession>
<gene>
    <name evidence="2" type="ORF">WKV53_12380</name>
</gene>
<reference evidence="2 3" key="1">
    <citation type="submission" date="2024-04" db="EMBL/GenBank/DDBJ databases">
        <title>Luteolibacter sp. isolated from soil.</title>
        <authorList>
            <person name="An J."/>
        </authorList>
    </citation>
    <scope>NUCLEOTIDE SEQUENCE [LARGE SCALE GENOMIC DNA]</scope>
    <source>
        <strain evidence="2 3">Y139</strain>
    </source>
</reference>
<keyword evidence="3" id="KW-1185">Reference proteome</keyword>
<protein>
    <submittedName>
        <fullName evidence="2">Uncharacterized protein</fullName>
    </submittedName>
</protein>